<evidence type="ECO:0000313" key="3">
    <source>
        <dbReference type="Proteomes" id="UP001428341"/>
    </source>
</evidence>
<organism evidence="2 3">
    <name type="scientific">Citrus x changshan-huyou</name>
    <dbReference type="NCBI Taxonomy" id="2935761"/>
    <lineage>
        <taxon>Eukaryota</taxon>
        <taxon>Viridiplantae</taxon>
        <taxon>Streptophyta</taxon>
        <taxon>Embryophyta</taxon>
        <taxon>Tracheophyta</taxon>
        <taxon>Spermatophyta</taxon>
        <taxon>Magnoliopsida</taxon>
        <taxon>eudicotyledons</taxon>
        <taxon>Gunneridae</taxon>
        <taxon>Pentapetalae</taxon>
        <taxon>rosids</taxon>
        <taxon>malvids</taxon>
        <taxon>Sapindales</taxon>
        <taxon>Rutaceae</taxon>
        <taxon>Aurantioideae</taxon>
        <taxon>Citrus</taxon>
    </lineage>
</organism>
<feature type="region of interest" description="Disordered" evidence="1">
    <location>
        <begin position="1"/>
        <end position="32"/>
    </location>
</feature>
<name>A0AAP0R0I5_9ROSI</name>
<gene>
    <name evidence="2" type="ORF">WN944_010309</name>
</gene>
<evidence type="ECO:0000313" key="2">
    <source>
        <dbReference type="EMBL" id="KAK9221879.1"/>
    </source>
</evidence>
<accession>A0AAP0R0I5</accession>
<evidence type="ECO:0000256" key="1">
    <source>
        <dbReference type="SAM" id="MobiDB-lite"/>
    </source>
</evidence>
<protein>
    <submittedName>
        <fullName evidence="2">Uncharacterized protein</fullName>
    </submittedName>
</protein>
<dbReference type="AlphaFoldDB" id="A0AAP0R0I5"/>
<dbReference type="Proteomes" id="UP001428341">
    <property type="component" value="Unassembled WGS sequence"/>
</dbReference>
<comment type="caution">
    <text evidence="2">The sequence shown here is derived from an EMBL/GenBank/DDBJ whole genome shotgun (WGS) entry which is preliminary data.</text>
</comment>
<sequence length="143" mass="16686">MCVPPIEEDKNKTPVGDEYEADAEPPVHNKYKVDDSHDVETKAKLSHDDVICRIERIDRSIIDMKEMMNTMLSEAAAECKEQRQFRKEQREFRQEQRQFAKSVTGFINSYTGNSFNRSYNDTPLSSSYMVDSSFCQILVVWFL</sequence>
<keyword evidence="3" id="KW-1185">Reference proteome</keyword>
<dbReference type="EMBL" id="JBCGBO010000002">
    <property type="protein sequence ID" value="KAK9221879.1"/>
    <property type="molecule type" value="Genomic_DNA"/>
</dbReference>
<reference evidence="2 3" key="1">
    <citation type="submission" date="2024-05" db="EMBL/GenBank/DDBJ databases">
        <title>Haplotype-resolved chromosome-level genome assembly of Huyou (Citrus changshanensis).</title>
        <authorList>
            <person name="Miao C."/>
            <person name="Chen W."/>
            <person name="Wu Y."/>
            <person name="Wang L."/>
            <person name="Zhao S."/>
            <person name="Grierson D."/>
            <person name="Xu C."/>
            <person name="Chen K."/>
        </authorList>
    </citation>
    <scope>NUCLEOTIDE SEQUENCE [LARGE SCALE GENOMIC DNA]</scope>
    <source>
        <strain evidence="2">01-14</strain>
        <tissue evidence="2">Leaf</tissue>
    </source>
</reference>
<proteinExistence type="predicted"/>